<accession>A0A562N8F9</accession>
<dbReference type="EMBL" id="VLKT01000038">
    <property type="protein sequence ID" value="TWI28368.1"/>
    <property type="molecule type" value="Genomic_DNA"/>
</dbReference>
<dbReference type="SUPFAM" id="SSF53474">
    <property type="entry name" value="alpha/beta-Hydrolases"/>
    <property type="match status" value="1"/>
</dbReference>
<dbReference type="RefSeq" id="WP_145721275.1">
    <property type="nucleotide sequence ID" value="NZ_BSPF01000049.1"/>
</dbReference>
<reference evidence="1 2" key="1">
    <citation type="journal article" date="2015" name="Stand. Genomic Sci.">
        <title>Genomic Encyclopedia of Bacterial and Archaeal Type Strains, Phase III: the genomes of soil and plant-associated and newly described type strains.</title>
        <authorList>
            <person name="Whitman W.B."/>
            <person name="Woyke T."/>
            <person name="Klenk H.P."/>
            <person name="Zhou Y."/>
            <person name="Lilburn T.G."/>
            <person name="Beck B.J."/>
            <person name="De Vos P."/>
            <person name="Vandamme P."/>
            <person name="Eisen J.A."/>
            <person name="Garrity G."/>
            <person name="Hugenholtz P."/>
            <person name="Kyrpides N.C."/>
        </authorList>
    </citation>
    <scope>NUCLEOTIDE SEQUENCE [LARGE SCALE GENOMIC DNA]</scope>
    <source>
        <strain evidence="1 2">CGMCC 1.2546</strain>
    </source>
</reference>
<gene>
    <name evidence="1" type="ORF">IQ26_05246</name>
</gene>
<organism evidence="1 2">
    <name type="scientific">Mesorhizobium tianshanense</name>
    <dbReference type="NCBI Taxonomy" id="39844"/>
    <lineage>
        <taxon>Bacteria</taxon>
        <taxon>Pseudomonadati</taxon>
        <taxon>Pseudomonadota</taxon>
        <taxon>Alphaproteobacteria</taxon>
        <taxon>Hyphomicrobiales</taxon>
        <taxon>Phyllobacteriaceae</taxon>
        <taxon>Mesorhizobium</taxon>
    </lineage>
</organism>
<sequence length="164" mass="17581">MVALAGVTDMGWNGAWSGFSEMESHLMRMADEPSAVAWCVEMFGEDGSGFHSKSDFEFAEPDNALFAQKQAGAAIASTVEEAFRQGVAGYAQDAFVQGRPWSFDASTISLPAWILHGEVDRAVPQAHSYHTAELIPGSVLRLLPGHGHMTILAELPTAAATLCR</sequence>
<evidence type="ECO:0008006" key="3">
    <source>
        <dbReference type="Google" id="ProtNLM"/>
    </source>
</evidence>
<evidence type="ECO:0000313" key="2">
    <source>
        <dbReference type="Proteomes" id="UP000317122"/>
    </source>
</evidence>
<keyword evidence="2" id="KW-1185">Reference proteome</keyword>
<dbReference type="Gene3D" id="3.40.50.1820">
    <property type="entry name" value="alpha/beta hydrolase"/>
    <property type="match status" value="1"/>
</dbReference>
<name>A0A562N8F9_9HYPH</name>
<dbReference type="OrthoDB" id="8107794at2"/>
<proteinExistence type="predicted"/>
<dbReference type="Proteomes" id="UP000317122">
    <property type="component" value="Unassembled WGS sequence"/>
</dbReference>
<comment type="caution">
    <text evidence="1">The sequence shown here is derived from an EMBL/GenBank/DDBJ whole genome shotgun (WGS) entry which is preliminary data.</text>
</comment>
<evidence type="ECO:0000313" key="1">
    <source>
        <dbReference type="EMBL" id="TWI28368.1"/>
    </source>
</evidence>
<dbReference type="InterPro" id="IPR029058">
    <property type="entry name" value="AB_hydrolase_fold"/>
</dbReference>
<protein>
    <recommendedName>
        <fullName evidence="3">TAP-like protein</fullName>
    </recommendedName>
</protein>
<dbReference type="AlphaFoldDB" id="A0A562N8F9"/>